<dbReference type="InterPro" id="IPR011990">
    <property type="entry name" value="TPR-like_helical_dom_sf"/>
</dbReference>
<dbReference type="Pfam" id="PF14322">
    <property type="entry name" value="SusD-like_3"/>
    <property type="match status" value="1"/>
</dbReference>
<gene>
    <name evidence="9" type="ORF">ERS852397_02159</name>
</gene>
<dbReference type="STRING" id="338188.ERS852397_02159"/>
<dbReference type="Gene3D" id="1.25.40.390">
    <property type="match status" value="1"/>
</dbReference>
<evidence type="ECO:0000256" key="3">
    <source>
        <dbReference type="ARBA" id="ARBA00022729"/>
    </source>
</evidence>
<reference evidence="9 10" key="1">
    <citation type="submission" date="2015-09" db="EMBL/GenBank/DDBJ databases">
        <authorList>
            <consortium name="Pathogen Informatics"/>
        </authorList>
    </citation>
    <scope>NUCLEOTIDE SEQUENCE [LARGE SCALE GENOMIC DNA]</scope>
    <source>
        <strain evidence="9 10">2789STDY5608840</strain>
    </source>
</reference>
<dbReference type="Proteomes" id="UP000095517">
    <property type="component" value="Unassembled WGS sequence"/>
</dbReference>
<comment type="similarity">
    <text evidence="2">Belongs to the SusD family.</text>
</comment>
<evidence type="ECO:0000256" key="2">
    <source>
        <dbReference type="ARBA" id="ARBA00006275"/>
    </source>
</evidence>
<protein>
    <submittedName>
        <fullName evidence="9">SusD family</fullName>
    </submittedName>
</protein>
<feature type="domain" description="RagB/SusD" evidence="7">
    <location>
        <begin position="303"/>
        <end position="720"/>
    </location>
</feature>
<evidence type="ECO:0000259" key="7">
    <source>
        <dbReference type="Pfam" id="PF07980"/>
    </source>
</evidence>
<comment type="subcellular location">
    <subcellularLocation>
        <location evidence="1">Cell outer membrane</location>
    </subcellularLocation>
</comment>
<evidence type="ECO:0000313" key="10">
    <source>
        <dbReference type="Proteomes" id="UP000095517"/>
    </source>
</evidence>
<evidence type="ECO:0000256" key="1">
    <source>
        <dbReference type="ARBA" id="ARBA00004442"/>
    </source>
</evidence>
<dbReference type="Pfam" id="PF07980">
    <property type="entry name" value="SusD_RagB"/>
    <property type="match status" value="1"/>
</dbReference>
<keyword evidence="3 6" id="KW-0732">Signal</keyword>
<dbReference type="EMBL" id="CYZH01000010">
    <property type="protein sequence ID" value="CUO49711.1"/>
    <property type="molecule type" value="Genomic_DNA"/>
</dbReference>
<feature type="domain" description="SusD-like N-terminal" evidence="8">
    <location>
        <begin position="113"/>
        <end position="241"/>
    </location>
</feature>
<keyword evidence="4" id="KW-0472">Membrane</keyword>
<accession>A0A174FJ23</accession>
<evidence type="ECO:0000256" key="4">
    <source>
        <dbReference type="ARBA" id="ARBA00023136"/>
    </source>
</evidence>
<dbReference type="InterPro" id="IPR012944">
    <property type="entry name" value="SusD_RagB_dom"/>
</dbReference>
<dbReference type="InterPro" id="IPR033985">
    <property type="entry name" value="SusD-like_N"/>
</dbReference>
<dbReference type="PROSITE" id="PS51257">
    <property type="entry name" value="PROKAR_LIPOPROTEIN"/>
    <property type="match status" value="1"/>
</dbReference>
<proteinExistence type="inferred from homology"/>
<name>A0A174FJ23_9BACE</name>
<dbReference type="GO" id="GO:0009279">
    <property type="term" value="C:cell outer membrane"/>
    <property type="evidence" value="ECO:0007669"/>
    <property type="project" value="UniProtKB-SubCell"/>
</dbReference>
<organism evidence="9 10">
    <name type="scientific">Bacteroides finegoldii</name>
    <dbReference type="NCBI Taxonomy" id="338188"/>
    <lineage>
        <taxon>Bacteria</taxon>
        <taxon>Pseudomonadati</taxon>
        <taxon>Bacteroidota</taxon>
        <taxon>Bacteroidia</taxon>
        <taxon>Bacteroidales</taxon>
        <taxon>Bacteroidaceae</taxon>
        <taxon>Bacteroides</taxon>
    </lineage>
</organism>
<sequence length="737" mass="83029">MKRKNIKTLGIAFMAAVAFTSCSDQFLQDKKNYDSASADSYNYYSGALARVADIYMWCLPDATAEPSWKYNSTGLADLQSKSTEEYSGFGAFVDPDAEMTYQSGNNPVPDYFQGQTGNIQQMAWGRIRNCNDVIAGIEGSTLSQEEKNELLGQVYFFRAWCYYNLVKWYGGVPIIKEVQDIVAESVVPRSSTKDCIEFICDDLNRSATLLAPFTENGGWPATEFGRVTSGTALALLGRVRLLYASPLFNRKNDIERWKKAYEDIGNSISRLNACGYGLLYENNPGVNASGWASMFSQVQDNTEAVFVTLYNTNTSSSQADFSKNNTWEHGIRPSTALGGGGKTPSAMLVDMFPMADGKRPKSCTTYTMIEESTHSGEKDYPFMNRDPRFYRTFAFPGVRWAFSGDPRSEKSRNPYNGTEYELWNYVWYLSDKEVTNPESSAYGADNLLSNAKGFYIRKRSDDLDVSGSPRYVFDASNGFRYSASPYMEIRYAEVLLNYAEAACGANHLDVAVAQLKKIRARVGYTADNNYGLQTNLTSDQQACMAAILYERQIELAYEGKRFDDLRRWMLFDGGTERVDGAPDSWTLTGWDGNTCDYLGFTPLNGQRRDNLEFRVQSKAEYNNGLGGKSWAIDNDEDPDPLKDYKQNRPDAIDLRIDISEQQEDLKSFYETYLVRKEKKGDAYYTDQSVKYMHFYPKYYLLGLYQGAQSANPTLLQTIGWGDYMNGGANGTFDPLAE</sequence>
<feature type="signal peptide" evidence="6">
    <location>
        <begin position="1"/>
        <end position="23"/>
    </location>
</feature>
<dbReference type="RefSeq" id="WP_022276487.1">
    <property type="nucleotide sequence ID" value="NZ_CABIXA010000010.1"/>
</dbReference>
<evidence type="ECO:0000313" key="9">
    <source>
        <dbReference type="EMBL" id="CUO49711.1"/>
    </source>
</evidence>
<feature type="chain" id="PRO_5008021730" evidence="6">
    <location>
        <begin position="24"/>
        <end position="737"/>
    </location>
</feature>
<dbReference type="AlphaFoldDB" id="A0A174FJ23"/>
<dbReference type="SUPFAM" id="SSF48452">
    <property type="entry name" value="TPR-like"/>
    <property type="match status" value="1"/>
</dbReference>
<evidence type="ECO:0000256" key="6">
    <source>
        <dbReference type="SAM" id="SignalP"/>
    </source>
</evidence>
<evidence type="ECO:0000259" key="8">
    <source>
        <dbReference type="Pfam" id="PF14322"/>
    </source>
</evidence>
<evidence type="ECO:0000256" key="5">
    <source>
        <dbReference type="ARBA" id="ARBA00023237"/>
    </source>
</evidence>
<keyword evidence="5" id="KW-0998">Cell outer membrane</keyword>